<gene>
    <name evidence="8" type="ORF">GCM10011289_18970</name>
</gene>
<evidence type="ECO:0000313" key="9">
    <source>
        <dbReference type="Proteomes" id="UP000645257"/>
    </source>
</evidence>
<evidence type="ECO:0000256" key="2">
    <source>
        <dbReference type="ARBA" id="ARBA00022692"/>
    </source>
</evidence>
<dbReference type="Proteomes" id="UP000645257">
    <property type="component" value="Unassembled WGS sequence"/>
</dbReference>
<evidence type="ECO:0000256" key="3">
    <source>
        <dbReference type="ARBA" id="ARBA00022989"/>
    </source>
</evidence>
<dbReference type="PANTHER" id="PTHR36985">
    <property type="entry name" value="TRANSLOCATION AND ASSEMBLY MODULE SUBUNIT TAMB"/>
    <property type="match status" value="1"/>
</dbReference>
<evidence type="ECO:0000256" key="6">
    <source>
        <dbReference type="SAM" id="Phobius"/>
    </source>
</evidence>
<reference evidence="8" key="2">
    <citation type="submission" date="2020-09" db="EMBL/GenBank/DDBJ databases">
        <authorList>
            <person name="Sun Q."/>
            <person name="Kim S."/>
        </authorList>
    </citation>
    <scope>NUCLEOTIDE SEQUENCE</scope>
    <source>
        <strain evidence="8">KCTC 32182</strain>
    </source>
</reference>
<accession>A0A918P2F0</accession>
<evidence type="ECO:0000259" key="7">
    <source>
        <dbReference type="Pfam" id="PF04357"/>
    </source>
</evidence>
<feature type="transmembrane region" description="Helical" evidence="6">
    <location>
        <begin position="31"/>
        <end position="51"/>
    </location>
</feature>
<organism evidence="8 9">
    <name type="scientific">Paludibacterium paludis</name>
    <dbReference type="NCBI Taxonomy" id="1225769"/>
    <lineage>
        <taxon>Bacteria</taxon>
        <taxon>Pseudomonadati</taxon>
        <taxon>Pseudomonadota</taxon>
        <taxon>Betaproteobacteria</taxon>
        <taxon>Neisseriales</taxon>
        <taxon>Chromobacteriaceae</taxon>
        <taxon>Paludibacterium</taxon>
    </lineage>
</organism>
<dbReference type="EMBL" id="BMYX01000009">
    <property type="protein sequence ID" value="GGY15822.1"/>
    <property type="molecule type" value="Genomic_DNA"/>
</dbReference>
<dbReference type="AlphaFoldDB" id="A0A918P2F0"/>
<keyword evidence="4 6" id="KW-0472">Membrane</keyword>
<evidence type="ECO:0000313" key="8">
    <source>
        <dbReference type="EMBL" id="GGY15822.1"/>
    </source>
</evidence>
<protein>
    <submittedName>
        <fullName evidence="8">DUF490 domain-containing protein</fullName>
    </submittedName>
</protein>
<sequence>MSDFEPVNDSDTVSKASGPAAPRPRKRGRRLLAGALAALLLMFGALAWLGATEAGFAVLWRAAAWASGGALTVGKARGTLIDRFSLDDIQWSGATERVRVTNVAVDWSAGDVWRRTLTIRRLAVGHVSVISVPGARKPPSSPTVLPESLSLPFDVNVDALTLASLGFDGEGPSLYGVSASYRYRADNGHRLRIDRLDSPWGRGRAALFAADRRPFALSGDLAVDGSVESLPVAGKLDVSGSLAAVRISGGVTGKAVNARVDGEFAPFSTDSFSIVRRLDILAGGVNPHAWLADLPDARLNIAAYLRPAAGRVSGGMSVLNLEPGDMSRNRLPVRSMAAEFLLGQNALDLTFLGLDMPAGHIRLSGTVGNMLDMTLALKEVALKGMHADAPDDVVNGAFRIGGSVAEPRIEGKAAGTWLGLELNGGIVSSPLRHVALRKLGLRAGGGELTVSGSLELEKLRRFDVSGALSHIDPSRFGASWPRGDVSARLSAAGKLEKGPEGRLNLVLSESRLSGQPLTGRVDAELVPERLKRLAMDLSLARNRLQAQGSWGAAGDRLKFALDAPALGLLGPGFSGSLDASAEVSGTPKVPVVSGRVKADRLALPGDVFVQSLSGAGDLRADNASPFRVAVSGDGLRVAQRRIDGLRLVLEGTRARHHLEFDGRMQAERLTESWLVRASGGLAQDRLVWGGSLDRLELAGSVPVSLQAPVRLSVAKDSLDIGAARLSALGGTLALASLSRKGDGSLSTRGQWRGLSLAELEHLVSLPVKAAMTLDAEWAIDTAREIRGTIGLRRAAGDILLPGSGKDGQPLGLNGLDATVSMGNGQAQWTLAARTRHGDLEGTGSLPLGSRLPDARTPLSGNVRLSLPALSTFAALAGPSLELGGRVNADLSFNGPLGAPHWQGRVGGDHLLFADRRTGIRLADGTLAARITDERVELDTLRFSGGKGYATAHGALALKDGGPDARVQVELNAFSVFDRPSRRLVVSGNAELAMAGRKVSLTGKLRADQGRVELARLGTPSLSDDVVVKGRAAPEPSALASLPLSVALTLDLGDRFRFSGQGLDVELTGQALLTAEPGMAPAAKGQVRVVKGRYKAYGQDLDIEYGVISFAGPLDNPGLNVRARRRLSPVGAGVEVTGSVATPQIRLIADEAMSDRDKLAWLVLGRASSGSDSDNNSMAASAGALLAGTLNERIGLFDDLGMTQRNERTLADGRISPAEQVVTVGKQLTQEFYLGYEYGITSAHQAVKMIYSLSKSWSLVLRAGTEASAETRYTLRFD</sequence>
<comment type="caution">
    <text evidence="8">The sequence shown here is derived from an EMBL/GenBank/DDBJ whole genome shotgun (WGS) entry which is preliminary data.</text>
</comment>
<comment type="subcellular location">
    <subcellularLocation>
        <location evidence="1">Membrane</location>
        <topology evidence="1">Single-pass membrane protein</topology>
    </subcellularLocation>
</comment>
<feature type="region of interest" description="Disordered" evidence="5">
    <location>
        <begin position="1"/>
        <end position="25"/>
    </location>
</feature>
<dbReference type="RefSeq" id="WP_189533675.1">
    <property type="nucleotide sequence ID" value="NZ_BMYX01000009.1"/>
</dbReference>
<keyword evidence="9" id="KW-1185">Reference proteome</keyword>
<dbReference type="GO" id="GO:0005886">
    <property type="term" value="C:plasma membrane"/>
    <property type="evidence" value="ECO:0007669"/>
    <property type="project" value="InterPro"/>
</dbReference>
<reference evidence="8" key="1">
    <citation type="journal article" date="2014" name="Int. J. Syst. Evol. Microbiol.">
        <title>Complete genome sequence of Corynebacterium casei LMG S-19264T (=DSM 44701T), isolated from a smear-ripened cheese.</title>
        <authorList>
            <consortium name="US DOE Joint Genome Institute (JGI-PGF)"/>
            <person name="Walter F."/>
            <person name="Albersmeier A."/>
            <person name="Kalinowski J."/>
            <person name="Ruckert C."/>
        </authorList>
    </citation>
    <scope>NUCLEOTIDE SEQUENCE</scope>
    <source>
        <strain evidence="8">KCTC 32182</strain>
    </source>
</reference>
<dbReference type="GO" id="GO:0009306">
    <property type="term" value="P:protein secretion"/>
    <property type="evidence" value="ECO:0007669"/>
    <property type="project" value="InterPro"/>
</dbReference>
<evidence type="ECO:0000256" key="5">
    <source>
        <dbReference type="SAM" id="MobiDB-lite"/>
    </source>
</evidence>
<keyword evidence="3 6" id="KW-1133">Transmembrane helix</keyword>
<evidence type="ECO:0000256" key="4">
    <source>
        <dbReference type="ARBA" id="ARBA00023136"/>
    </source>
</evidence>
<evidence type="ECO:0000256" key="1">
    <source>
        <dbReference type="ARBA" id="ARBA00004167"/>
    </source>
</evidence>
<proteinExistence type="predicted"/>
<dbReference type="PANTHER" id="PTHR36985:SF1">
    <property type="entry name" value="TRANSLOCATION AND ASSEMBLY MODULE SUBUNIT TAMB"/>
    <property type="match status" value="1"/>
</dbReference>
<dbReference type="InterPro" id="IPR007452">
    <property type="entry name" value="TamB_C"/>
</dbReference>
<keyword evidence="2 6" id="KW-0812">Transmembrane</keyword>
<dbReference type="GO" id="GO:0097347">
    <property type="term" value="C:TAM protein secretion complex"/>
    <property type="evidence" value="ECO:0007669"/>
    <property type="project" value="TreeGrafter"/>
</dbReference>
<dbReference type="Pfam" id="PF04357">
    <property type="entry name" value="TamB"/>
    <property type="match status" value="1"/>
</dbReference>
<name>A0A918P2F0_9NEIS</name>
<feature type="domain" description="Translocation and assembly module TamB C-terminal" evidence="7">
    <location>
        <begin position="944"/>
        <end position="1276"/>
    </location>
</feature>